<keyword evidence="6" id="KW-0805">Transcription regulation</keyword>
<keyword evidence="13" id="KW-1185">Reference proteome</keyword>
<dbReference type="Proteomes" id="UP001152484">
    <property type="component" value="Unassembled WGS sequence"/>
</dbReference>
<keyword evidence="4 9" id="KW-0863">Zinc-finger</keyword>
<dbReference type="OrthoDB" id="9411774at2759"/>
<evidence type="ECO:0000259" key="11">
    <source>
        <dbReference type="PROSITE" id="PS50157"/>
    </source>
</evidence>
<evidence type="ECO:0000313" key="13">
    <source>
        <dbReference type="Proteomes" id="UP001152484"/>
    </source>
</evidence>
<dbReference type="Pfam" id="PF13912">
    <property type="entry name" value="zf-C2H2_6"/>
    <property type="match status" value="2"/>
</dbReference>
<sequence>MVELKKDTAAGSSSWREGKAAADGKTVEGMAMENCLVLLSRMDDDRIPLLSGGRGFECKTCRRQFHTFQALGGHRASHKKPRVSAAGEESRSKKLHKCSICGLEFDKGQSLGGHMSKHRAKQQQLVLAAAGCNGDGESSVAAAVVVKKQEEEEEEEASPSEAVVGPWDLNLTPLQNEHMLARASDAAVPAPPPP</sequence>
<dbReference type="Gene3D" id="3.30.160.60">
    <property type="entry name" value="Classic Zinc Finger"/>
    <property type="match status" value="1"/>
</dbReference>
<evidence type="ECO:0000256" key="5">
    <source>
        <dbReference type="ARBA" id="ARBA00022833"/>
    </source>
</evidence>
<keyword evidence="2" id="KW-0479">Metal-binding</keyword>
<reference evidence="12" key="1">
    <citation type="submission" date="2022-07" db="EMBL/GenBank/DDBJ databases">
        <authorList>
            <person name="Macas J."/>
            <person name="Novak P."/>
            <person name="Neumann P."/>
        </authorList>
    </citation>
    <scope>NUCLEOTIDE SEQUENCE</scope>
</reference>
<feature type="region of interest" description="Disordered" evidence="10">
    <location>
        <begin position="147"/>
        <end position="194"/>
    </location>
</feature>
<evidence type="ECO:0000313" key="12">
    <source>
        <dbReference type="EMBL" id="CAH9073055.1"/>
    </source>
</evidence>
<feature type="domain" description="C2H2-type" evidence="11">
    <location>
        <begin position="56"/>
        <end position="83"/>
    </location>
</feature>
<dbReference type="SUPFAM" id="SSF57667">
    <property type="entry name" value="beta-beta-alpha zinc fingers"/>
    <property type="match status" value="1"/>
</dbReference>
<dbReference type="InterPro" id="IPR036236">
    <property type="entry name" value="Znf_C2H2_sf"/>
</dbReference>
<evidence type="ECO:0000256" key="3">
    <source>
        <dbReference type="ARBA" id="ARBA00022737"/>
    </source>
</evidence>
<evidence type="ECO:0000256" key="10">
    <source>
        <dbReference type="SAM" id="MobiDB-lite"/>
    </source>
</evidence>
<dbReference type="GO" id="GO:0005634">
    <property type="term" value="C:nucleus"/>
    <property type="evidence" value="ECO:0007669"/>
    <property type="project" value="UniProtKB-SubCell"/>
</dbReference>
<name>A0A9P0YRM9_CUSEU</name>
<proteinExistence type="predicted"/>
<dbReference type="SMART" id="SM00355">
    <property type="entry name" value="ZnF_C2H2"/>
    <property type="match status" value="2"/>
</dbReference>
<comment type="subcellular location">
    <subcellularLocation>
        <location evidence="1">Nucleus</location>
    </subcellularLocation>
</comment>
<dbReference type="InterPro" id="IPR013087">
    <property type="entry name" value="Znf_C2H2_type"/>
</dbReference>
<dbReference type="PROSITE" id="PS50157">
    <property type="entry name" value="ZINC_FINGER_C2H2_2"/>
    <property type="match status" value="2"/>
</dbReference>
<feature type="region of interest" description="Disordered" evidence="10">
    <location>
        <begin position="1"/>
        <end position="23"/>
    </location>
</feature>
<evidence type="ECO:0000256" key="2">
    <source>
        <dbReference type="ARBA" id="ARBA00022723"/>
    </source>
</evidence>
<evidence type="ECO:0000256" key="6">
    <source>
        <dbReference type="ARBA" id="ARBA00023015"/>
    </source>
</evidence>
<dbReference type="PANTHER" id="PTHR26374">
    <property type="entry name" value="ZINC FINGER PROTEIN ZAT5"/>
    <property type="match status" value="1"/>
</dbReference>
<accession>A0A9P0YRM9</accession>
<dbReference type="AlphaFoldDB" id="A0A9P0YRM9"/>
<evidence type="ECO:0000256" key="9">
    <source>
        <dbReference type="PROSITE-ProRule" id="PRU00042"/>
    </source>
</evidence>
<keyword evidence="5" id="KW-0862">Zinc</keyword>
<keyword evidence="7" id="KW-0804">Transcription</keyword>
<feature type="domain" description="C2H2-type" evidence="11">
    <location>
        <begin position="96"/>
        <end position="123"/>
    </location>
</feature>
<evidence type="ECO:0000256" key="8">
    <source>
        <dbReference type="ARBA" id="ARBA00023242"/>
    </source>
</evidence>
<evidence type="ECO:0000256" key="4">
    <source>
        <dbReference type="ARBA" id="ARBA00022771"/>
    </source>
</evidence>
<evidence type="ECO:0000256" key="7">
    <source>
        <dbReference type="ARBA" id="ARBA00023163"/>
    </source>
</evidence>
<protein>
    <recommendedName>
        <fullName evidence="11">C2H2-type domain-containing protein</fullName>
    </recommendedName>
</protein>
<dbReference type="PROSITE" id="PS00028">
    <property type="entry name" value="ZINC_FINGER_C2H2_1"/>
    <property type="match status" value="2"/>
</dbReference>
<gene>
    <name evidence="12" type="ORF">CEURO_LOCUS4625</name>
</gene>
<dbReference type="EMBL" id="CAMAPE010000008">
    <property type="protein sequence ID" value="CAH9073055.1"/>
    <property type="molecule type" value="Genomic_DNA"/>
</dbReference>
<dbReference type="PANTHER" id="PTHR26374:SF456">
    <property type="entry name" value="ZINC FINGER PROTEIN ZAT5-LIKE"/>
    <property type="match status" value="1"/>
</dbReference>
<organism evidence="12 13">
    <name type="scientific">Cuscuta europaea</name>
    <name type="common">European dodder</name>
    <dbReference type="NCBI Taxonomy" id="41803"/>
    <lineage>
        <taxon>Eukaryota</taxon>
        <taxon>Viridiplantae</taxon>
        <taxon>Streptophyta</taxon>
        <taxon>Embryophyta</taxon>
        <taxon>Tracheophyta</taxon>
        <taxon>Spermatophyta</taxon>
        <taxon>Magnoliopsida</taxon>
        <taxon>eudicotyledons</taxon>
        <taxon>Gunneridae</taxon>
        <taxon>Pentapetalae</taxon>
        <taxon>asterids</taxon>
        <taxon>lamiids</taxon>
        <taxon>Solanales</taxon>
        <taxon>Convolvulaceae</taxon>
        <taxon>Cuscuteae</taxon>
        <taxon>Cuscuta</taxon>
        <taxon>Cuscuta subgen. Cuscuta</taxon>
    </lineage>
</organism>
<comment type="caution">
    <text evidence="12">The sequence shown here is derived from an EMBL/GenBank/DDBJ whole genome shotgun (WGS) entry which is preliminary data.</text>
</comment>
<evidence type="ECO:0000256" key="1">
    <source>
        <dbReference type="ARBA" id="ARBA00004123"/>
    </source>
</evidence>
<dbReference type="GO" id="GO:0008270">
    <property type="term" value="F:zinc ion binding"/>
    <property type="evidence" value="ECO:0007669"/>
    <property type="project" value="UniProtKB-KW"/>
</dbReference>
<keyword evidence="8" id="KW-0539">Nucleus</keyword>
<keyword evidence="3" id="KW-0677">Repeat</keyword>